<evidence type="ECO:0000313" key="1">
    <source>
        <dbReference type="EMBL" id="QBD83400.1"/>
    </source>
</evidence>
<sequence length="76" mass="7833">MYGPSWSPDGKMLAVASSGKHIYLFDAKSATQLKILPVPSGQQTFISSSSSALTSPQGSTARIFMSALSGGPILAT</sequence>
<dbReference type="EMBL" id="CP035758">
    <property type="protein sequence ID" value="QBD83400.1"/>
    <property type="molecule type" value="Genomic_DNA"/>
</dbReference>
<reference evidence="1 2" key="1">
    <citation type="submission" date="2019-01" db="EMBL/GenBank/DDBJ databases">
        <title>Ktedonosporobacter rubrisoli SCAWS-G2.</title>
        <authorList>
            <person name="Huang Y."/>
            <person name="Yan B."/>
        </authorList>
    </citation>
    <scope>NUCLEOTIDE SEQUENCE [LARGE SCALE GENOMIC DNA]</scope>
    <source>
        <strain evidence="1 2">SCAWS-G2</strain>
    </source>
</reference>
<dbReference type="Proteomes" id="UP000290365">
    <property type="component" value="Chromosome"/>
</dbReference>
<dbReference type="KEGG" id="kbs:EPA93_07965"/>
<dbReference type="Gene3D" id="2.130.10.10">
    <property type="entry name" value="YVTN repeat-like/Quinoprotein amine dehydrogenase"/>
    <property type="match status" value="1"/>
</dbReference>
<dbReference type="InterPro" id="IPR011659">
    <property type="entry name" value="WD40"/>
</dbReference>
<proteinExistence type="predicted"/>
<dbReference type="AlphaFoldDB" id="A0A4P6K667"/>
<dbReference type="Pfam" id="PF07676">
    <property type="entry name" value="PD40"/>
    <property type="match status" value="1"/>
</dbReference>
<keyword evidence="2" id="KW-1185">Reference proteome</keyword>
<gene>
    <name evidence="1" type="ORF">EPA93_07965</name>
</gene>
<accession>A0A4P6K667</accession>
<organism evidence="1 2">
    <name type="scientific">Ktedonosporobacter rubrisoli</name>
    <dbReference type="NCBI Taxonomy" id="2509675"/>
    <lineage>
        <taxon>Bacteria</taxon>
        <taxon>Bacillati</taxon>
        <taxon>Chloroflexota</taxon>
        <taxon>Ktedonobacteria</taxon>
        <taxon>Ktedonobacterales</taxon>
        <taxon>Ktedonosporobacteraceae</taxon>
        <taxon>Ktedonosporobacter</taxon>
    </lineage>
</organism>
<protein>
    <recommendedName>
        <fullName evidence="3">Anaphase-promoting complex subunit 4 WD40 domain-containing protein</fullName>
    </recommendedName>
</protein>
<evidence type="ECO:0008006" key="3">
    <source>
        <dbReference type="Google" id="ProtNLM"/>
    </source>
</evidence>
<name>A0A4P6K667_KTERU</name>
<dbReference type="SUPFAM" id="SSF82171">
    <property type="entry name" value="DPP6 N-terminal domain-like"/>
    <property type="match status" value="1"/>
</dbReference>
<evidence type="ECO:0000313" key="2">
    <source>
        <dbReference type="Proteomes" id="UP000290365"/>
    </source>
</evidence>
<dbReference type="InterPro" id="IPR015943">
    <property type="entry name" value="WD40/YVTN_repeat-like_dom_sf"/>
</dbReference>